<evidence type="ECO:0000256" key="1">
    <source>
        <dbReference type="ARBA" id="ARBA00004365"/>
    </source>
</evidence>
<organism evidence="9 10">
    <name type="scientific">Devosia subaequoris</name>
    <dbReference type="NCBI Taxonomy" id="395930"/>
    <lineage>
        <taxon>Bacteria</taxon>
        <taxon>Pseudomonadati</taxon>
        <taxon>Pseudomonadota</taxon>
        <taxon>Alphaproteobacteria</taxon>
        <taxon>Hyphomicrobiales</taxon>
        <taxon>Devosiaceae</taxon>
        <taxon>Devosia</taxon>
    </lineage>
</organism>
<evidence type="ECO:0000256" key="5">
    <source>
        <dbReference type="ARBA" id="ARBA00022525"/>
    </source>
</evidence>
<comment type="caution">
    <text evidence="9">The sequence shown here is derived from an EMBL/GenBank/DDBJ whole genome shotgun (WGS) entry which is preliminary data.</text>
</comment>
<accession>A0A7W6IL05</accession>
<dbReference type="InterPro" id="IPR002371">
    <property type="entry name" value="FlgK"/>
</dbReference>
<keyword evidence="10" id="KW-1185">Reference proteome</keyword>
<sequence>MGLVSSLSNAVSGLRTSQDSISILSRNIANSGTPGYHRQSLNIIDYSSINSTYARTAGVDRAFNQSLQTYYNRQVSDTSMSNVTGNYLSKLQGYLGKPGDAGSLDTMFGSFRNSLQALATSPDDYSTRASVVAEAQAMARQLNSLSNSIQQLRQETETRISNDVSEVNAMLISLDEVNNRMLDLGMTDTARAQLYDQRDRLVASVAEVIDVQAEYRADGTVALMTRSGVGLLDNGFSTFKFTTAGALSATSQTNVVTSQSKVGKLTLTTPSGLTIDLVQQGVLQGGELAGLVNLRDKILVEAQNQLDEIAAGMAAIFSTITTPGTAADDGAGAAGLSADISHLKPGNDILLNYTVNGAEQRVRIINSTNGEDFVDASGQRVISVDFGDPPNATAVAAALQTELPGLAITNPGAGMLRVLDDGAGGVRDVTALTTRGTATGTQQGELAMALFVDQGNSAFTDNLDTDPPQIVGFASRISVNPAVISDNRLLVQFDIDQTLGDASRPEYILNQLGSMSFVSGSTPAANAGRHQLNGTVEQLIEQVLNYQGTTIGSALSAQSNRQLTLDTITTQMESEYGVNLDEEMARLTELQSAYAANARVVSVVKELLDTLFAST</sequence>
<evidence type="ECO:0000259" key="8">
    <source>
        <dbReference type="Pfam" id="PF22638"/>
    </source>
</evidence>
<evidence type="ECO:0000256" key="6">
    <source>
        <dbReference type="ARBA" id="ARBA00023143"/>
    </source>
</evidence>
<dbReference type="Pfam" id="PF22638">
    <property type="entry name" value="FlgK_D1"/>
    <property type="match status" value="1"/>
</dbReference>
<comment type="subcellular location">
    <subcellularLocation>
        <location evidence="1">Bacterial flagellum</location>
    </subcellularLocation>
    <subcellularLocation>
        <location evidence="2">Secreted</location>
    </subcellularLocation>
</comment>
<feature type="domain" description="Flagellar hook-associated protein FlgK helical" evidence="8">
    <location>
        <begin position="88"/>
        <end position="333"/>
    </location>
</feature>
<dbReference type="RefSeq" id="WP_183310266.1">
    <property type="nucleotide sequence ID" value="NZ_JACIEW010000002.1"/>
</dbReference>
<evidence type="ECO:0000259" key="7">
    <source>
        <dbReference type="Pfam" id="PF06429"/>
    </source>
</evidence>
<dbReference type="Pfam" id="PF06429">
    <property type="entry name" value="Flg_bbr_C"/>
    <property type="match status" value="1"/>
</dbReference>
<evidence type="ECO:0000256" key="4">
    <source>
        <dbReference type="ARBA" id="ARBA00016244"/>
    </source>
</evidence>
<evidence type="ECO:0000313" key="10">
    <source>
        <dbReference type="Proteomes" id="UP000547011"/>
    </source>
</evidence>
<name>A0A7W6IL05_9HYPH</name>
<dbReference type="NCBIfam" id="TIGR02492">
    <property type="entry name" value="flgK_ends"/>
    <property type="match status" value="1"/>
</dbReference>
<keyword evidence="6" id="KW-0975">Bacterial flagellum</keyword>
<dbReference type="GO" id="GO:0005576">
    <property type="term" value="C:extracellular region"/>
    <property type="evidence" value="ECO:0007669"/>
    <property type="project" value="UniProtKB-SubCell"/>
</dbReference>
<evidence type="ECO:0000256" key="2">
    <source>
        <dbReference type="ARBA" id="ARBA00004613"/>
    </source>
</evidence>
<dbReference type="GO" id="GO:0009424">
    <property type="term" value="C:bacterial-type flagellum hook"/>
    <property type="evidence" value="ECO:0007669"/>
    <property type="project" value="InterPro"/>
</dbReference>
<keyword evidence="9" id="KW-0966">Cell projection</keyword>
<dbReference type="SUPFAM" id="SSF64518">
    <property type="entry name" value="Phase 1 flagellin"/>
    <property type="match status" value="1"/>
</dbReference>
<dbReference type="InterPro" id="IPR053927">
    <property type="entry name" value="FlgK_helical"/>
</dbReference>
<dbReference type="PANTHER" id="PTHR30033:SF1">
    <property type="entry name" value="FLAGELLAR HOOK-ASSOCIATED PROTEIN 1"/>
    <property type="match status" value="1"/>
</dbReference>
<dbReference type="AlphaFoldDB" id="A0A7W6IL05"/>
<keyword evidence="5" id="KW-0964">Secreted</keyword>
<reference evidence="9 10" key="1">
    <citation type="submission" date="2020-08" db="EMBL/GenBank/DDBJ databases">
        <title>Genomic Encyclopedia of Type Strains, Phase IV (KMG-IV): sequencing the most valuable type-strain genomes for metagenomic binning, comparative biology and taxonomic classification.</title>
        <authorList>
            <person name="Goeker M."/>
        </authorList>
    </citation>
    <scope>NUCLEOTIDE SEQUENCE [LARGE SCALE GENOMIC DNA]</scope>
    <source>
        <strain evidence="9 10">DSM 23447</strain>
    </source>
</reference>
<proteinExistence type="inferred from homology"/>
<comment type="similarity">
    <text evidence="3">Belongs to the flagella basal body rod proteins family.</text>
</comment>
<dbReference type="PANTHER" id="PTHR30033">
    <property type="entry name" value="FLAGELLAR HOOK-ASSOCIATED PROTEIN 1"/>
    <property type="match status" value="1"/>
</dbReference>
<keyword evidence="9" id="KW-0969">Cilium</keyword>
<keyword evidence="9" id="KW-0282">Flagellum</keyword>
<evidence type="ECO:0000313" key="9">
    <source>
        <dbReference type="EMBL" id="MBB4051515.1"/>
    </source>
</evidence>
<feature type="domain" description="Flagellar basal-body/hook protein C-terminal" evidence="7">
    <location>
        <begin position="576"/>
        <end position="611"/>
    </location>
</feature>
<evidence type="ECO:0000256" key="3">
    <source>
        <dbReference type="ARBA" id="ARBA00009677"/>
    </source>
</evidence>
<dbReference type="Proteomes" id="UP000547011">
    <property type="component" value="Unassembled WGS sequence"/>
</dbReference>
<protein>
    <recommendedName>
        <fullName evidence="4">Flagellar hook-associated protein 1</fullName>
    </recommendedName>
</protein>
<dbReference type="GO" id="GO:0044780">
    <property type="term" value="P:bacterial-type flagellum assembly"/>
    <property type="evidence" value="ECO:0007669"/>
    <property type="project" value="InterPro"/>
</dbReference>
<dbReference type="InterPro" id="IPR010930">
    <property type="entry name" value="Flg_bb/hook_C_dom"/>
</dbReference>
<dbReference type="GO" id="GO:0005198">
    <property type="term" value="F:structural molecule activity"/>
    <property type="evidence" value="ECO:0007669"/>
    <property type="project" value="InterPro"/>
</dbReference>
<dbReference type="EMBL" id="JACIEW010000002">
    <property type="protein sequence ID" value="MBB4051515.1"/>
    <property type="molecule type" value="Genomic_DNA"/>
</dbReference>
<gene>
    <name evidence="9" type="ORF">GGR20_001151</name>
</gene>